<protein>
    <submittedName>
        <fullName evidence="1">(northern house mosquito) hypothetical protein</fullName>
    </submittedName>
</protein>
<dbReference type="EMBL" id="HBUE01100136">
    <property type="protein sequence ID" value="CAG6484883.1"/>
    <property type="molecule type" value="Transcribed_RNA"/>
</dbReference>
<evidence type="ECO:0000313" key="1">
    <source>
        <dbReference type="EMBL" id="CAG6484883.1"/>
    </source>
</evidence>
<accession>A0A8D8BZS7</accession>
<proteinExistence type="predicted"/>
<organism evidence="1">
    <name type="scientific">Culex pipiens</name>
    <name type="common">House mosquito</name>
    <dbReference type="NCBI Taxonomy" id="7175"/>
    <lineage>
        <taxon>Eukaryota</taxon>
        <taxon>Metazoa</taxon>
        <taxon>Ecdysozoa</taxon>
        <taxon>Arthropoda</taxon>
        <taxon>Hexapoda</taxon>
        <taxon>Insecta</taxon>
        <taxon>Pterygota</taxon>
        <taxon>Neoptera</taxon>
        <taxon>Endopterygota</taxon>
        <taxon>Diptera</taxon>
        <taxon>Nematocera</taxon>
        <taxon>Culicoidea</taxon>
        <taxon>Culicidae</taxon>
        <taxon>Culicinae</taxon>
        <taxon>Culicini</taxon>
        <taxon>Culex</taxon>
        <taxon>Culex</taxon>
    </lineage>
</organism>
<reference evidence="1" key="1">
    <citation type="submission" date="2021-05" db="EMBL/GenBank/DDBJ databases">
        <authorList>
            <person name="Alioto T."/>
            <person name="Alioto T."/>
            <person name="Gomez Garrido J."/>
        </authorList>
    </citation>
    <scope>NUCLEOTIDE SEQUENCE</scope>
</reference>
<dbReference type="AlphaFoldDB" id="A0A8D8BZS7"/>
<name>A0A8D8BZS7_CULPI</name>
<sequence>MPPPPPRDGPVTFFRVTTLPPPLLLHVDVSVSSPERVVVELLALRFEDEPLPVVVVGGRIDMRCFFLAASGVPPRFTLAALSRSPSASRRRFSGSGTLSQLDTTWFVRNRAPANALPQYWHLAPELTTSELLVGDGWGGVVEFWWTVFRCVS</sequence>